<evidence type="ECO:0000313" key="21">
    <source>
        <dbReference type="EnsemblMetazoa" id="Aqu2.1.20528_001"/>
    </source>
</evidence>
<reference evidence="21" key="1">
    <citation type="submission" date="2017-05" db="UniProtKB">
        <authorList>
            <consortium name="EnsemblMetazoa"/>
        </authorList>
    </citation>
    <scope>IDENTIFICATION</scope>
</reference>
<dbReference type="InterPro" id="IPR011009">
    <property type="entry name" value="Kinase-like_dom_sf"/>
</dbReference>
<dbReference type="InParanoid" id="A0A1X7TZH9"/>
<keyword evidence="9 18" id="KW-1133">Transmembrane helix</keyword>
<dbReference type="InterPro" id="IPR013783">
    <property type="entry name" value="Ig-like_fold"/>
</dbReference>
<dbReference type="InterPro" id="IPR008266">
    <property type="entry name" value="Tyr_kinase_AS"/>
</dbReference>
<dbReference type="EC" id="2.7.10.1" evidence="3"/>
<feature type="domain" description="Ig-like" evidence="20">
    <location>
        <begin position="1594"/>
        <end position="1688"/>
    </location>
</feature>
<evidence type="ECO:0000256" key="11">
    <source>
        <dbReference type="ARBA" id="ARBA00023137"/>
    </source>
</evidence>
<sequence length="2188" mass="247693">MIKHTESTSSMDESDFVNVRWTKVTVSGPSGTGKSSTLKLLLDEEAETKHHSTPVVRNIETKIILPEDSGKKWRKIPSMDEALEQSKKQDNVHFIYAVDTGGQAAFLDIAPALLRYNSVNIVTHKLDEALEDETAFYYSINDKKYGESMKRQLTNEQVLECSIRSLASINPPKPFEGIEVLHPKELEDTDGENKPCFIVIGTFKDKVTDPRSLLKSKNEKLKKVLSGFRNNAHILQYKDDALIFPVNTLGRSSQEQEIADDIRRKICESYMEARIPRKWFLFQLKLNEESKMKGGILKKSVCDEIGAKLSLTPRDVNSALKFFHHLTALLYFPDIISDTVFLDSQPLFEKLSKLIAISFADGVDYYDKELGIDFTNKMAPDNMKDKGIFDNSLLEDIGFQFKEFNYKSFMKLLESLHVIIQLPETQTETYFLPCVLAIANPFKLDELKQKFSITTDPFVLKWKERVIPQGLYCALVLRLLQEEAIGSECFIDVKQQFRNAITLPCKSKFGGSLLLVDATSHLEVYYLGKVENCPDIREIIFLQVIEAAKAFHYDLSSSRPDICFIDSSEGIVPLAHCPIRSKAWLKKDENPAPITVEDEEIIPSVTEATRFLDQRQFKYSRHYESLALALGLTDDVLDTILDDSSFRRTAECLAIWLKNNPGMPPEIELPQNITAYENENITITVKVIRAHPPVLPDYISWTYTTSNGSARTMNQSIEEEYDSRFNISEDGRSLYFSDLTSDDEGYYQVLIWHPAGYKNKTTYLKIESLIQGTTATSSSTSTQYITTISTALGLGMTIIILCIAIISIIVYKKKRNEKDQIMRDLFEMENNGRRRSSALTNTAQIYLNATDPDFLKALPLILLIKRCNLKLMDCIGQGEFAKVYKGHYYINGECSLVAVKALKGTYHAFSTTSMTLCNTGIMDRYNSTDMKDLIDESLVMKDLQHPNVMGLIGICLDAGPSPLIVLPYMEGGSLLKIDAVGNVKVADFGLSKDVSGNVYFRQQMSSGVKLPIKWMAIESIEDGIFTEKTDIWSFGITVWEVFNGGKTPYGGFSPTCVKTMISDGYRLEAPSNSACNDDIYQKTMLKCWERDPNERPTFAQVVTDIDTLLSNIGDLGGSGNVFEYEQQMDNISNENSKMQDVVIAQDPFLYYLDYKTVYMNCSVYGESPFEVSWLYSTDEISNRSSGYTIISGSKVSNIVYNPNSDDEGYVLWNSSLLLNPINNSTVGYYYCRVNTSFGPIYSKPVYIKKPYLPRLSSTKFNKIGGMVLGTWRVISFPLPNILISFQYLSANSLGLYRKRVYNGYMTANVSENFYSTSHHFTYVNKTSDNSLTVHWRFPFQQLFSMRLIAISYDDLSQKAHHHKLYNHSGQAYVNFLSLFHHELKVTFSCLCGECDDIEWRRDNVPLPQSSYGVVALKKELWPYHSINLKHSILSTSYYDRTHYSCHTVNSQDDIFENSPAYIDNPFAEIIEQPENAAYAVSGETLTLKCSARSLYPMTVRWHESRFLFAIKVVTNSFKQEGFYNELNSTMSVKISLLTPFSFRMWCIFTTNIYFQPDNFTKGHGLFQTGIIFEKPQIINPYVTSVHSVVTIQHPSSITSNVTSITINETEKMYLWCFATGIPQPTIIWYHNSRQLHSNSYLTITNPSAQQSAVIILQTRYERDKGTYTCEARNNVTNLIKAKQSHNITVNIQVAPEIELPQNITAYESDNVTITVKVVRAHPPVLPDHISWTYWTTSSNGSMTIPTIEEGYDSRVNISEDSTSLYISDLTSDDEGYYQVLIWHQTGYKNKTTYLKIESPTEGTTASTSTQYTTTISTSLGLGMTIIILCIVIVSIIVYKKKRNKKDQIMRDLFEMENNGRRRSSALTNTAQICLNATDPNFLKALPLLLLIKRSNLKLLDCIGQGEFAKVYKGHYYINGECSLVAVKALKGIMDRYDSNDMKDLIEESLVMKDLQHPNVMGLIGICLDAGPSPLIVLPYMEGGSLFKYLVRNRNILMTSASTDDDEINQVRSQLLSICLQIGKGMQYIAEKNLIHRDLAARNCMIDAVGNVKVADFGLSKDVSGNIYFRQQMSSGVKLPIKWMAIESIEDGIFTEKTDIWSFGITVWEVFNGGKTPYGGFSPTCVKTMISDGYRLEAPSNSACNDDIYQKTMLKCWERDPNERPTFAQVVTDIDTLLSNSVGYLNLTK</sequence>
<feature type="transmembrane region" description="Helical" evidence="18">
    <location>
        <begin position="784"/>
        <end position="811"/>
    </location>
</feature>
<keyword evidence="13" id="KW-0675">Receptor</keyword>
<dbReference type="GO" id="GO:0005524">
    <property type="term" value="F:ATP binding"/>
    <property type="evidence" value="ECO:0007669"/>
    <property type="project" value="UniProtKB-UniRule"/>
</dbReference>
<dbReference type="SMART" id="SM00408">
    <property type="entry name" value="IGc2"/>
    <property type="match status" value="2"/>
</dbReference>
<evidence type="ECO:0000256" key="4">
    <source>
        <dbReference type="ARBA" id="ARBA00022679"/>
    </source>
</evidence>
<evidence type="ECO:0000256" key="14">
    <source>
        <dbReference type="ARBA" id="ARBA00023180"/>
    </source>
</evidence>
<keyword evidence="10 18" id="KW-0472">Membrane</keyword>
<evidence type="ECO:0000256" key="16">
    <source>
        <dbReference type="ARBA" id="ARBA00051243"/>
    </source>
</evidence>
<feature type="domain" description="Protein kinase" evidence="19">
    <location>
        <begin position="1896"/>
        <end position="2177"/>
    </location>
</feature>
<proteinExistence type="inferred from homology"/>
<dbReference type="EnsemblMetazoa" id="Aqu2.1.20528_001">
    <property type="protein sequence ID" value="Aqu2.1.20528_001"/>
    <property type="gene ID" value="Aqu2.1.20528"/>
</dbReference>
<keyword evidence="14" id="KW-0325">Glycoprotein</keyword>
<evidence type="ECO:0000256" key="12">
    <source>
        <dbReference type="ARBA" id="ARBA00023157"/>
    </source>
</evidence>
<feature type="binding site" evidence="17">
    <location>
        <position position="900"/>
    </location>
    <ligand>
        <name>ATP</name>
        <dbReference type="ChEBI" id="CHEBI:30616"/>
    </ligand>
</feature>
<keyword evidence="5 18" id="KW-0812">Transmembrane</keyword>
<dbReference type="InterPro" id="IPR003598">
    <property type="entry name" value="Ig_sub2"/>
</dbReference>
<dbReference type="GO" id="GO:0005886">
    <property type="term" value="C:plasma membrane"/>
    <property type="evidence" value="ECO:0007669"/>
    <property type="project" value="TreeGrafter"/>
</dbReference>
<dbReference type="InterPro" id="IPR050122">
    <property type="entry name" value="RTK"/>
</dbReference>
<keyword evidence="8 17" id="KW-0067">ATP-binding</keyword>
<evidence type="ECO:0000256" key="8">
    <source>
        <dbReference type="ARBA" id="ARBA00022840"/>
    </source>
</evidence>
<dbReference type="PRINTS" id="PR00109">
    <property type="entry name" value="TYRKINASE"/>
</dbReference>
<evidence type="ECO:0000259" key="20">
    <source>
        <dbReference type="PROSITE" id="PS50835"/>
    </source>
</evidence>
<dbReference type="PROSITE" id="PS00109">
    <property type="entry name" value="PROTEIN_KINASE_TYR"/>
    <property type="match status" value="1"/>
</dbReference>
<dbReference type="InterPro" id="IPR000719">
    <property type="entry name" value="Prot_kinase_dom"/>
</dbReference>
<dbReference type="Gene3D" id="1.10.510.10">
    <property type="entry name" value="Transferase(Phosphotransferase) domain 1"/>
    <property type="match status" value="2"/>
</dbReference>
<dbReference type="InterPro" id="IPR027417">
    <property type="entry name" value="P-loop_NTPase"/>
</dbReference>
<comment type="subcellular location">
    <subcellularLocation>
        <location evidence="1">Membrane</location>
        <topology evidence="1">Single-pass membrane protein</topology>
    </subcellularLocation>
</comment>
<keyword evidence="6 17" id="KW-0547">Nucleotide-binding</keyword>
<evidence type="ECO:0000256" key="2">
    <source>
        <dbReference type="ARBA" id="ARBA00008171"/>
    </source>
</evidence>
<dbReference type="GO" id="GO:0007169">
    <property type="term" value="P:cell surface receptor protein tyrosine kinase signaling pathway"/>
    <property type="evidence" value="ECO:0007669"/>
    <property type="project" value="TreeGrafter"/>
</dbReference>
<feature type="transmembrane region" description="Helical" evidence="18">
    <location>
        <begin position="1819"/>
        <end position="1838"/>
    </location>
</feature>
<dbReference type="OrthoDB" id="6718656at2759"/>
<keyword evidence="15" id="KW-0393">Immunoglobulin domain</keyword>
<dbReference type="Pfam" id="PF13927">
    <property type="entry name" value="Ig_3"/>
    <property type="match status" value="1"/>
</dbReference>
<keyword evidence="11" id="KW-0829">Tyrosine-protein kinase</keyword>
<dbReference type="SMART" id="SM00409">
    <property type="entry name" value="IG"/>
    <property type="match status" value="4"/>
</dbReference>
<dbReference type="InterPro" id="IPR017441">
    <property type="entry name" value="Protein_kinase_ATP_BS"/>
</dbReference>
<evidence type="ECO:0000256" key="13">
    <source>
        <dbReference type="ARBA" id="ARBA00023170"/>
    </source>
</evidence>
<evidence type="ECO:0000256" key="1">
    <source>
        <dbReference type="ARBA" id="ARBA00004167"/>
    </source>
</evidence>
<dbReference type="Gene3D" id="3.30.200.20">
    <property type="entry name" value="Phosphorylase Kinase, domain 1"/>
    <property type="match status" value="1"/>
</dbReference>
<dbReference type="SMART" id="SM00219">
    <property type="entry name" value="TyrKc"/>
    <property type="match status" value="2"/>
</dbReference>
<dbReference type="Gene3D" id="3.40.50.300">
    <property type="entry name" value="P-loop containing nucleotide triphosphate hydrolases"/>
    <property type="match status" value="1"/>
</dbReference>
<dbReference type="GO" id="GO:0004714">
    <property type="term" value="F:transmembrane receptor protein tyrosine kinase activity"/>
    <property type="evidence" value="ECO:0007669"/>
    <property type="project" value="UniProtKB-EC"/>
</dbReference>
<dbReference type="Gene3D" id="1.10.10.10">
    <property type="entry name" value="Winged helix-like DNA-binding domain superfamily/Winged helix DNA-binding domain"/>
    <property type="match status" value="1"/>
</dbReference>
<feature type="domain" description="Ig-like" evidence="20">
    <location>
        <begin position="1155"/>
        <end position="1246"/>
    </location>
</feature>
<dbReference type="GO" id="GO:0016477">
    <property type="term" value="P:cell migration"/>
    <property type="evidence" value="ECO:0007669"/>
    <property type="project" value="TreeGrafter"/>
</dbReference>
<dbReference type="PROSITE" id="PS00107">
    <property type="entry name" value="PROTEIN_KINASE_ATP"/>
    <property type="match status" value="2"/>
</dbReference>
<name>A0A1X7TZH9_AMPQE</name>
<dbReference type="InterPro" id="IPR003599">
    <property type="entry name" value="Ig_sub"/>
</dbReference>
<evidence type="ECO:0000256" key="18">
    <source>
        <dbReference type="SAM" id="Phobius"/>
    </source>
</evidence>
<dbReference type="InterPro" id="IPR036388">
    <property type="entry name" value="WH-like_DNA-bd_sf"/>
</dbReference>
<organism evidence="21">
    <name type="scientific">Amphimedon queenslandica</name>
    <name type="common">Sponge</name>
    <dbReference type="NCBI Taxonomy" id="400682"/>
    <lineage>
        <taxon>Eukaryota</taxon>
        <taxon>Metazoa</taxon>
        <taxon>Porifera</taxon>
        <taxon>Demospongiae</taxon>
        <taxon>Heteroscleromorpha</taxon>
        <taxon>Haplosclerida</taxon>
        <taxon>Niphatidae</taxon>
        <taxon>Amphimedon</taxon>
    </lineage>
</organism>
<feature type="domain" description="Protein kinase" evidence="19">
    <location>
        <begin position="763"/>
        <end position="1109"/>
    </location>
</feature>
<evidence type="ECO:0000256" key="6">
    <source>
        <dbReference type="ARBA" id="ARBA00022741"/>
    </source>
</evidence>
<feature type="binding site" evidence="17">
    <location>
        <position position="1927"/>
    </location>
    <ligand>
        <name>ATP</name>
        <dbReference type="ChEBI" id="CHEBI:30616"/>
    </ligand>
</feature>
<dbReference type="InterPro" id="IPR001245">
    <property type="entry name" value="Ser-Thr/Tyr_kinase_cat_dom"/>
</dbReference>
<dbReference type="Pfam" id="PF07714">
    <property type="entry name" value="PK_Tyr_Ser-Thr"/>
    <property type="match status" value="3"/>
</dbReference>
<comment type="similarity">
    <text evidence="2">Belongs to the protein kinase superfamily. TKL Ser/Thr protein kinase family. ROCO subfamily.</text>
</comment>
<dbReference type="PROSITE" id="PS50011">
    <property type="entry name" value="PROTEIN_KINASE_DOM"/>
    <property type="match status" value="2"/>
</dbReference>
<evidence type="ECO:0000256" key="7">
    <source>
        <dbReference type="ARBA" id="ARBA00022777"/>
    </source>
</evidence>
<dbReference type="GO" id="GO:0043235">
    <property type="term" value="C:receptor complex"/>
    <property type="evidence" value="ECO:0007669"/>
    <property type="project" value="TreeGrafter"/>
</dbReference>
<dbReference type="InterPro" id="IPR036179">
    <property type="entry name" value="Ig-like_dom_sf"/>
</dbReference>
<dbReference type="STRING" id="400682.A0A1X7TZH9"/>
<feature type="transmembrane region" description="Helical" evidence="18">
    <location>
        <begin position="948"/>
        <end position="969"/>
    </location>
</feature>
<dbReference type="PANTHER" id="PTHR24416:SF564">
    <property type="entry name" value="MACROPHAGE-STIMULATING PROTEIN RECEPTOR"/>
    <property type="match status" value="1"/>
</dbReference>
<dbReference type="PANTHER" id="PTHR24416">
    <property type="entry name" value="TYROSINE-PROTEIN KINASE RECEPTOR"/>
    <property type="match status" value="1"/>
</dbReference>
<evidence type="ECO:0000256" key="17">
    <source>
        <dbReference type="PROSITE-ProRule" id="PRU10141"/>
    </source>
</evidence>
<dbReference type="PROSITE" id="PS50835">
    <property type="entry name" value="IG_LIKE"/>
    <property type="match status" value="2"/>
</dbReference>
<dbReference type="Gene3D" id="2.60.40.10">
    <property type="entry name" value="Immunoglobulins"/>
    <property type="match status" value="4"/>
</dbReference>
<accession>A0A1X7TZH9</accession>
<keyword evidence="12" id="KW-1015">Disulfide bond</keyword>
<evidence type="ECO:0000256" key="15">
    <source>
        <dbReference type="ARBA" id="ARBA00023319"/>
    </source>
</evidence>
<keyword evidence="7" id="KW-0418">Kinase</keyword>
<dbReference type="SUPFAM" id="SSF56112">
    <property type="entry name" value="Protein kinase-like (PK-like)"/>
    <property type="match status" value="2"/>
</dbReference>
<dbReference type="CDD" id="cd00192">
    <property type="entry name" value="PTKc"/>
    <property type="match status" value="2"/>
</dbReference>
<evidence type="ECO:0000256" key="3">
    <source>
        <dbReference type="ARBA" id="ARBA00011902"/>
    </source>
</evidence>
<dbReference type="InterPro" id="IPR020635">
    <property type="entry name" value="Tyr_kinase_cat_dom"/>
</dbReference>
<dbReference type="SUPFAM" id="SSF48726">
    <property type="entry name" value="Immunoglobulin"/>
    <property type="match status" value="4"/>
</dbReference>
<dbReference type="InterPro" id="IPR007110">
    <property type="entry name" value="Ig-like_dom"/>
</dbReference>
<evidence type="ECO:0000256" key="5">
    <source>
        <dbReference type="ARBA" id="ARBA00022692"/>
    </source>
</evidence>
<comment type="catalytic activity">
    <reaction evidence="16">
        <text>L-tyrosyl-[protein] + ATP = O-phospho-L-tyrosyl-[protein] + ADP + H(+)</text>
        <dbReference type="Rhea" id="RHEA:10596"/>
        <dbReference type="Rhea" id="RHEA-COMP:10136"/>
        <dbReference type="Rhea" id="RHEA-COMP:20101"/>
        <dbReference type="ChEBI" id="CHEBI:15378"/>
        <dbReference type="ChEBI" id="CHEBI:30616"/>
        <dbReference type="ChEBI" id="CHEBI:46858"/>
        <dbReference type="ChEBI" id="CHEBI:61978"/>
        <dbReference type="ChEBI" id="CHEBI:456216"/>
        <dbReference type="EC" id="2.7.10.1"/>
    </reaction>
</comment>
<evidence type="ECO:0000256" key="9">
    <source>
        <dbReference type="ARBA" id="ARBA00022989"/>
    </source>
</evidence>
<dbReference type="SUPFAM" id="SSF52540">
    <property type="entry name" value="P-loop containing nucleoside triphosphate hydrolases"/>
    <property type="match status" value="1"/>
</dbReference>
<keyword evidence="4" id="KW-0808">Transferase</keyword>
<evidence type="ECO:0000256" key="10">
    <source>
        <dbReference type="ARBA" id="ARBA00023136"/>
    </source>
</evidence>
<dbReference type="FunFam" id="1.10.510.10:FF:000554">
    <property type="entry name" value="Predicted protein"/>
    <property type="match status" value="1"/>
</dbReference>
<evidence type="ECO:0000259" key="19">
    <source>
        <dbReference type="PROSITE" id="PS50011"/>
    </source>
</evidence>
<protein>
    <recommendedName>
        <fullName evidence="3">receptor protein-tyrosine kinase</fullName>
        <ecNumber evidence="3">2.7.10.1</ecNumber>
    </recommendedName>
</protein>